<evidence type="ECO:0000313" key="2">
    <source>
        <dbReference type="Proteomes" id="UP001597214"/>
    </source>
</evidence>
<name>A0ABW4LTR3_9BACI</name>
<dbReference type="SUPFAM" id="SSF54001">
    <property type="entry name" value="Cysteine proteinases"/>
    <property type="match status" value="1"/>
</dbReference>
<dbReference type="Gene3D" id="3.90.1720.10">
    <property type="entry name" value="endopeptidase domain like (from Nostoc punctiforme)"/>
    <property type="match status" value="1"/>
</dbReference>
<protein>
    <submittedName>
        <fullName evidence="1">Uncharacterized protein</fullName>
    </submittedName>
</protein>
<reference evidence="2" key="1">
    <citation type="journal article" date="2019" name="Int. J. Syst. Evol. Microbiol.">
        <title>The Global Catalogue of Microorganisms (GCM) 10K type strain sequencing project: providing services to taxonomists for standard genome sequencing and annotation.</title>
        <authorList>
            <consortium name="The Broad Institute Genomics Platform"/>
            <consortium name="The Broad Institute Genome Sequencing Center for Infectious Disease"/>
            <person name="Wu L."/>
            <person name="Ma J."/>
        </authorList>
    </citation>
    <scope>NUCLEOTIDE SEQUENCE [LARGE SCALE GENOMIC DNA]</scope>
    <source>
        <strain evidence="2">CCUG 49339</strain>
    </source>
</reference>
<accession>A0ABW4LTR3</accession>
<dbReference type="Proteomes" id="UP001597214">
    <property type="component" value="Unassembled WGS sequence"/>
</dbReference>
<dbReference type="RefSeq" id="WP_377928718.1">
    <property type="nucleotide sequence ID" value="NZ_JBHUEM010000020.1"/>
</dbReference>
<dbReference type="EMBL" id="JBHUEM010000020">
    <property type="protein sequence ID" value="MFD1737515.1"/>
    <property type="molecule type" value="Genomic_DNA"/>
</dbReference>
<proteinExistence type="predicted"/>
<gene>
    <name evidence="1" type="ORF">ACFSCX_13225</name>
</gene>
<sequence length="260" mass="30186">MYKHFFLVCIQNQLTITKKSNATLANITIYLGNKCIGQVSTMQQIVFLLGKVNPKPSIITIRAFTLQYGNWYPIEETHVVYPRINKNISRNNVTYKAGDILVGSDNMNGLPQGYMGHAALVVDDKHIIDSVMSDPIVRKVPIEEFLMNHPNHAHFRPKSEKMGQDAAQYAESYLKNFEKNVEKGIAKPIFYFTIQTPLQDEWTYIYCSKLVWLSYYYGASYEFTNDHLWFAPEDLYTNMMNNPDFELIYIHPDYGFYIDV</sequence>
<evidence type="ECO:0000313" key="1">
    <source>
        <dbReference type="EMBL" id="MFD1737515.1"/>
    </source>
</evidence>
<comment type="caution">
    <text evidence="1">The sequence shown here is derived from an EMBL/GenBank/DDBJ whole genome shotgun (WGS) entry which is preliminary data.</text>
</comment>
<dbReference type="InterPro" id="IPR038765">
    <property type="entry name" value="Papain-like_cys_pep_sf"/>
</dbReference>
<organism evidence="1 2">
    <name type="scientific">Bacillus salitolerans</name>
    <dbReference type="NCBI Taxonomy" id="1437434"/>
    <lineage>
        <taxon>Bacteria</taxon>
        <taxon>Bacillati</taxon>
        <taxon>Bacillota</taxon>
        <taxon>Bacilli</taxon>
        <taxon>Bacillales</taxon>
        <taxon>Bacillaceae</taxon>
        <taxon>Bacillus</taxon>
    </lineage>
</organism>
<keyword evidence="2" id="KW-1185">Reference proteome</keyword>